<organism evidence="1 2">
    <name type="scientific">Capnocytophaga felis</name>
    <dbReference type="NCBI Taxonomy" id="2267611"/>
    <lineage>
        <taxon>Bacteria</taxon>
        <taxon>Pseudomonadati</taxon>
        <taxon>Bacteroidota</taxon>
        <taxon>Flavobacteriia</taxon>
        <taxon>Flavobacteriales</taxon>
        <taxon>Flavobacteriaceae</taxon>
        <taxon>Capnocytophaga</taxon>
    </lineage>
</organism>
<dbReference type="GO" id="GO:0033104">
    <property type="term" value="C:type VI protein secretion system complex"/>
    <property type="evidence" value="ECO:0007669"/>
    <property type="project" value="InterPro"/>
</dbReference>
<dbReference type="Pfam" id="PF17642">
    <property type="entry name" value="TssD"/>
    <property type="match status" value="1"/>
</dbReference>
<accession>A0A5M4BC12</accession>
<proteinExistence type="predicted"/>
<keyword evidence="2" id="KW-1185">Reference proteome</keyword>
<reference evidence="2" key="1">
    <citation type="journal article" date="2020" name="Int. J. Syst. Evol. Microbiol.">
        <title>Capnocytophaga felis sp. nov. isolated from the feline oral cavity.</title>
        <authorList>
            <person name="Suzuki M."/>
            <person name="Umeda K."/>
            <person name="Kimura M."/>
            <person name="Imaoka K."/>
            <person name="Morikawa S."/>
            <person name="Maeda K."/>
        </authorList>
    </citation>
    <scope>NUCLEOTIDE SEQUENCE [LARGE SCALE GENOMIC DNA]</scope>
    <source>
        <strain evidence="2">KC07070</strain>
    </source>
</reference>
<evidence type="ECO:0008006" key="3">
    <source>
        <dbReference type="Google" id="ProtNLM"/>
    </source>
</evidence>
<evidence type="ECO:0000313" key="1">
    <source>
        <dbReference type="EMBL" id="GET47109.1"/>
    </source>
</evidence>
<evidence type="ECO:0000313" key="2">
    <source>
        <dbReference type="Proteomes" id="UP000398217"/>
    </source>
</evidence>
<protein>
    <recommendedName>
        <fullName evidence="3">Type VI secretion system needle protein Hcp</fullName>
    </recommendedName>
</protein>
<sequence>MIYIFCPVQYNSDIKGEPQSEIWGGTILLKLLQFPDAILSYWATSQYLKKDGEIVFRNSSASSPLKVKFSNAYCLEMHQNINQGVETVLVISAESLIINGQTYDSKWTK</sequence>
<dbReference type="EMBL" id="BLBC01000024">
    <property type="protein sequence ID" value="GET47109.1"/>
    <property type="molecule type" value="Genomic_DNA"/>
</dbReference>
<dbReference type="AlphaFoldDB" id="A0A5M4BC12"/>
<comment type="caution">
    <text evidence="1">The sequence shown here is derived from an EMBL/GenBank/DDBJ whole genome shotgun (WGS) entry which is preliminary data.</text>
</comment>
<name>A0A5M4BC12_9FLAO</name>
<dbReference type="RefSeq" id="WP_155285718.1">
    <property type="nucleotide sequence ID" value="NZ_BLBC01000024.1"/>
</dbReference>
<dbReference type="InterPro" id="IPR041408">
    <property type="entry name" value="Hcp_Tssd"/>
</dbReference>
<dbReference type="OrthoDB" id="1013152at2"/>
<gene>
    <name evidence="1" type="ORF">RCZ01_24110</name>
</gene>
<dbReference type="Proteomes" id="UP000398217">
    <property type="component" value="Unassembled WGS sequence"/>
</dbReference>